<proteinExistence type="predicted"/>
<keyword evidence="2 3" id="KW-0812">Transmembrane</keyword>
<keyword evidence="2" id="KW-0472">Membrane</keyword>
<dbReference type="PANTHER" id="PTHR36735:SF1">
    <property type="entry name" value="TRANSMEMBRANE PROTEIN"/>
    <property type="match status" value="1"/>
</dbReference>
<keyword evidence="2" id="KW-1133">Transmembrane helix</keyword>
<feature type="compositionally biased region" description="Basic and acidic residues" evidence="1">
    <location>
        <begin position="117"/>
        <end position="126"/>
    </location>
</feature>
<evidence type="ECO:0000313" key="3">
    <source>
        <dbReference type="EMBL" id="KAH6828347.1"/>
    </source>
</evidence>
<keyword evidence="4" id="KW-1185">Reference proteome</keyword>
<reference evidence="3 4" key="1">
    <citation type="journal article" date="2021" name="Nat. Commun.">
        <title>Incipient diploidization of the medicinal plant Perilla within 10,000 years.</title>
        <authorList>
            <person name="Zhang Y."/>
            <person name="Shen Q."/>
            <person name="Leng L."/>
            <person name="Zhang D."/>
            <person name="Chen S."/>
            <person name="Shi Y."/>
            <person name="Ning Z."/>
            <person name="Chen S."/>
        </authorList>
    </citation>
    <scope>NUCLEOTIDE SEQUENCE [LARGE SCALE GENOMIC DNA]</scope>
    <source>
        <strain evidence="4">cv. PC099</strain>
    </source>
</reference>
<accession>A0AAD4J6Y3</accession>
<sequence length="165" mass="17969">MAAPLSPLSLSLVFKPKPLYLFTAQKPFSPLRSSSPALPTSSNLNLPKRWKISAVNYDFLLSEANPVENSQEIVATSDDGVSTIISSLLFVAFVGLSVLTIGVIYIAVTDFLQKREGEKLEKEEAAKKKRSGKRGKLRARSRGGPRGFGQKIEDDNDDDDVDGAD</sequence>
<dbReference type="Proteomes" id="UP001190926">
    <property type="component" value="Unassembled WGS sequence"/>
</dbReference>
<dbReference type="EMBL" id="SDAM02000126">
    <property type="protein sequence ID" value="KAH6828347.1"/>
    <property type="molecule type" value="Genomic_DNA"/>
</dbReference>
<organism evidence="3 4">
    <name type="scientific">Perilla frutescens var. hirtella</name>
    <name type="common">Perilla citriodora</name>
    <name type="synonym">Perilla setoyensis</name>
    <dbReference type="NCBI Taxonomy" id="608512"/>
    <lineage>
        <taxon>Eukaryota</taxon>
        <taxon>Viridiplantae</taxon>
        <taxon>Streptophyta</taxon>
        <taxon>Embryophyta</taxon>
        <taxon>Tracheophyta</taxon>
        <taxon>Spermatophyta</taxon>
        <taxon>Magnoliopsida</taxon>
        <taxon>eudicotyledons</taxon>
        <taxon>Gunneridae</taxon>
        <taxon>Pentapetalae</taxon>
        <taxon>asterids</taxon>
        <taxon>lamiids</taxon>
        <taxon>Lamiales</taxon>
        <taxon>Lamiaceae</taxon>
        <taxon>Nepetoideae</taxon>
        <taxon>Elsholtzieae</taxon>
        <taxon>Perilla</taxon>
    </lineage>
</organism>
<evidence type="ECO:0000256" key="2">
    <source>
        <dbReference type="SAM" id="Phobius"/>
    </source>
</evidence>
<evidence type="ECO:0000313" key="4">
    <source>
        <dbReference type="Proteomes" id="UP001190926"/>
    </source>
</evidence>
<dbReference type="AlphaFoldDB" id="A0AAD4J6Y3"/>
<feature type="region of interest" description="Disordered" evidence="1">
    <location>
        <begin position="117"/>
        <end position="165"/>
    </location>
</feature>
<name>A0AAD4J6Y3_PERFH</name>
<protein>
    <submittedName>
        <fullName evidence="3">Transmembrane protein</fullName>
    </submittedName>
</protein>
<feature type="compositionally biased region" description="Acidic residues" evidence="1">
    <location>
        <begin position="154"/>
        <end position="165"/>
    </location>
</feature>
<comment type="caution">
    <text evidence="3">The sequence shown here is derived from an EMBL/GenBank/DDBJ whole genome shotgun (WGS) entry which is preliminary data.</text>
</comment>
<dbReference type="PANTHER" id="PTHR36735">
    <property type="entry name" value="TRANSMEMBRANE PROTEIN"/>
    <property type="match status" value="1"/>
</dbReference>
<dbReference type="GO" id="GO:0009535">
    <property type="term" value="C:chloroplast thylakoid membrane"/>
    <property type="evidence" value="ECO:0007669"/>
    <property type="project" value="TreeGrafter"/>
</dbReference>
<evidence type="ECO:0000256" key="1">
    <source>
        <dbReference type="SAM" id="MobiDB-lite"/>
    </source>
</evidence>
<gene>
    <name evidence="3" type="ORF">C2S53_014123</name>
</gene>
<feature type="compositionally biased region" description="Basic residues" evidence="1">
    <location>
        <begin position="127"/>
        <end position="143"/>
    </location>
</feature>
<feature type="transmembrane region" description="Helical" evidence="2">
    <location>
        <begin position="84"/>
        <end position="108"/>
    </location>
</feature>